<dbReference type="AlphaFoldDB" id="H3RLK2"/>
<reference evidence="1 2" key="1">
    <citation type="journal article" date="2012" name="Mol. Microbiol.">
        <title>The genetic and structural basis of two distinct terminal side branch residues in stewartan and amylovoran exopolysaccharides and their potential role in host adaptation.</title>
        <authorList>
            <person name="Wang X."/>
            <person name="Yang F."/>
            <person name="von Bodman S.B."/>
        </authorList>
    </citation>
    <scope>NUCLEOTIDE SEQUENCE [LARGE SCALE GENOMIC DNA]</scope>
    <source>
        <strain evidence="1 2">DC283</strain>
    </source>
</reference>
<name>H3RLK2_PANSE</name>
<accession>H3RLK2</accession>
<sequence>MATEHVKRSGRLKHAPELRNHFGKPREIRVVVLPLPVPRVVFNAEIRGIGCNQVDAVIWQCFDKAKRISADKLRRASLDGVGHKIGGILWLGRRCGAPEQVIGLRPAGHIAGEKKPPGGGFFVGRL</sequence>
<dbReference type="EMBL" id="AHIE01000047">
    <property type="protein sequence ID" value="EHT97715.1"/>
    <property type="molecule type" value="Genomic_DNA"/>
</dbReference>
<organism evidence="1 2">
    <name type="scientific">Pantoea stewartii subsp. stewartii DC283</name>
    <dbReference type="NCBI Taxonomy" id="660596"/>
    <lineage>
        <taxon>Bacteria</taxon>
        <taxon>Pseudomonadati</taxon>
        <taxon>Pseudomonadota</taxon>
        <taxon>Gammaproteobacteria</taxon>
        <taxon>Enterobacterales</taxon>
        <taxon>Erwiniaceae</taxon>
        <taxon>Pantoea</taxon>
    </lineage>
</organism>
<comment type="caution">
    <text evidence="1">The sequence shown here is derived from an EMBL/GenBank/DDBJ whole genome shotgun (WGS) entry which is preliminary data.</text>
</comment>
<evidence type="ECO:0000313" key="1">
    <source>
        <dbReference type="EMBL" id="EHT97715.1"/>
    </source>
</evidence>
<proteinExistence type="predicted"/>
<gene>
    <name evidence="1" type="ORF">CKS_5576</name>
</gene>
<evidence type="ECO:0000313" key="2">
    <source>
        <dbReference type="Proteomes" id="UP000005050"/>
    </source>
</evidence>
<protein>
    <submittedName>
        <fullName evidence="1">Uncharacterized protein</fullName>
    </submittedName>
</protein>
<dbReference type="Proteomes" id="UP000005050">
    <property type="component" value="Unassembled WGS sequence"/>
</dbReference>
<dbReference type="PATRIC" id="fig|660596.6.peg.5344"/>